<proteinExistence type="predicted"/>
<reference evidence="1" key="1">
    <citation type="submission" date="2014-12" db="EMBL/GenBank/DDBJ databases">
        <title>Insight into the proteome of Arion vulgaris.</title>
        <authorList>
            <person name="Aradska J."/>
            <person name="Bulat T."/>
            <person name="Smidak R."/>
            <person name="Sarate P."/>
            <person name="Gangsoo J."/>
            <person name="Sialana F."/>
            <person name="Bilban M."/>
            <person name="Lubec G."/>
        </authorList>
    </citation>
    <scope>NUCLEOTIDE SEQUENCE</scope>
    <source>
        <tissue evidence="1">Skin</tissue>
    </source>
</reference>
<evidence type="ECO:0000313" key="1">
    <source>
        <dbReference type="EMBL" id="CEK80211.1"/>
    </source>
</evidence>
<gene>
    <name evidence="1" type="primary">ORF119644</name>
</gene>
<name>A0A0B7AJJ2_9EUPU</name>
<dbReference type="AlphaFoldDB" id="A0A0B7AJJ2"/>
<dbReference type="EMBL" id="HACG01033346">
    <property type="protein sequence ID" value="CEK80211.1"/>
    <property type="molecule type" value="Transcribed_RNA"/>
</dbReference>
<accession>A0A0B7AJJ2</accession>
<feature type="non-terminal residue" evidence="1">
    <location>
        <position position="1"/>
    </location>
</feature>
<protein>
    <submittedName>
        <fullName evidence="1">Uncharacterized protein</fullName>
    </submittedName>
</protein>
<organism evidence="1">
    <name type="scientific">Arion vulgaris</name>
    <dbReference type="NCBI Taxonomy" id="1028688"/>
    <lineage>
        <taxon>Eukaryota</taxon>
        <taxon>Metazoa</taxon>
        <taxon>Spiralia</taxon>
        <taxon>Lophotrochozoa</taxon>
        <taxon>Mollusca</taxon>
        <taxon>Gastropoda</taxon>
        <taxon>Heterobranchia</taxon>
        <taxon>Euthyneura</taxon>
        <taxon>Panpulmonata</taxon>
        <taxon>Eupulmonata</taxon>
        <taxon>Stylommatophora</taxon>
        <taxon>Helicina</taxon>
        <taxon>Arionoidea</taxon>
        <taxon>Arionidae</taxon>
        <taxon>Arion</taxon>
    </lineage>
</organism>
<sequence length="70" mass="8328">ERRLNKDNLAENCEYLNDNHKTVMEFCENDACRSSWKEFVATIKICHQGWRLMITLGLWSRMDGPMYVKS</sequence>